<evidence type="ECO:0000259" key="4">
    <source>
        <dbReference type="SMART" id="SM00797"/>
    </source>
</evidence>
<sequence length="309" mass="33312">MLSVIEAGLLTTVQDLGRAGYRHLGVPLCGALDRQALLLANRLLANPDNAPVLEFSTGPVSLCFRRDSWISLTGADFAATIDGQAIWCGWRSKINAGQRLNLRGCHRGMRGYLAVDGGICVPLVMGSAATDLHAVMGGHLGRALSAGDILPLGKTGTGITTRLGVKLPSWSPHVRVLTTQETLSFTPESRQAFWTQAWRVSPQSNRMGARLEGNALRLEQPLEMLSHAVMPGVIQVPPSGQPIVLLADAQTTGGYPKIAVVIAADLWKLAQARPGQAIYFHRVTQQEAQAATARWQSYFHRLTRGIDAN</sequence>
<keyword evidence="6" id="KW-1185">Reference proteome</keyword>
<dbReference type="RefSeq" id="WP_169565515.1">
    <property type="nucleotide sequence ID" value="NZ_JAAXYH010000016.1"/>
</dbReference>
<reference evidence="5" key="1">
    <citation type="submission" date="2020-04" db="EMBL/GenBank/DDBJ databases">
        <title>Description of Shewanella salipaludis sp. nov., isolated from a salt marsh.</title>
        <authorList>
            <person name="Park S."/>
            <person name="Yoon J.-H."/>
        </authorList>
    </citation>
    <scope>NUCLEOTIDE SEQUENCE</scope>
    <source>
        <strain evidence="5">SHSM-M6</strain>
    </source>
</reference>
<proteinExistence type="predicted"/>
<keyword evidence="3" id="KW-0067">ATP-binding</keyword>
<dbReference type="Pfam" id="PF02626">
    <property type="entry name" value="CT_A_B"/>
    <property type="match status" value="1"/>
</dbReference>
<dbReference type="InterPro" id="IPR003778">
    <property type="entry name" value="CT_A_B"/>
</dbReference>
<keyword evidence="1" id="KW-0547">Nucleotide-binding</keyword>
<gene>
    <name evidence="5" type="ORF">HC757_16635</name>
</gene>
<feature type="domain" description="Carboxyltransferase" evidence="4">
    <location>
        <begin position="23"/>
        <end position="298"/>
    </location>
</feature>
<dbReference type="GO" id="GO:0016787">
    <property type="term" value="F:hydrolase activity"/>
    <property type="evidence" value="ECO:0007669"/>
    <property type="project" value="UniProtKB-KW"/>
</dbReference>
<dbReference type="Proteomes" id="UP000737113">
    <property type="component" value="Unassembled WGS sequence"/>
</dbReference>
<protein>
    <submittedName>
        <fullName evidence="5">Biotin-dependent carboxyltransferase family protein</fullName>
    </submittedName>
</protein>
<dbReference type="NCBIfam" id="TIGR00724">
    <property type="entry name" value="urea_amlyse_rel"/>
    <property type="match status" value="1"/>
</dbReference>
<name>A0A972JP36_9GAMM</name>
<organism evidence="5 6">
    <name type="scientific">Shewanella salipaludis</name>
    <dbReference type="NCBI Taxonomy" id="2723052"/>
    <lineage>
        <taxon>Bacteria</taxon>
        <taxon>Pseudomonadati</taxon>
        <taxon>Pseudomonadota</taxon>
        <taxon>Gammaproteobacteria</taxon>
        <taxon>Alteromonadales</taxon>
        <taxon>Shewanellaceae</taxon>
        <taxon>Shewanella</taxon>
    </lineage>
</organism>
<dbReference type="GO" id="GO:0005524">
    <property type="term" value="F:ATP binding"/>
    <property type="evidence" value="ECO:0007669"/>
    <property type="project" value="UniProtKB-KW"/>
</dbReference>
<dbReference type="AlphaFoldDB" id="A0A972JP36"/>
<dbReference type="InterPro" id="IPR052708">
    <property type="entry name" value="PxpC"/>
</dbReference>
<evidence type="ECO:0000313" key="6">
    <source>
        <dbReference type="Proteomes" id="UP000737113"/>
    </source>
</evidence>
<comment type="caution">
    <text evidence="5">The sequence shown here is derived from an EMBL/GenBank/DDBJ whole genome shotgun (WGS) entry which is preliminary data.</text>
</comment>
<dbReference type="SUPFAM" id="SSF50891">
    <property type="entry name" value="Cyclophilin-like"/>
    <property type="match status" value="1"/>
</dbReference>
<dbReference type="Gene3D" id="2.40.100.10">
    <property type="entry name" value="Cyclophilin-like"/>
    <property type="match status" value="1"/>
</dbReference>
<evidence type="ECO:0000256" key="3">
    <source>
        <dbReference type="ARBA" id="ARBA00022840"/>
    </source>
</evidence>
<evidence type="ECO:0000313" key="5">
    <source>
        <dbReference type="EMBL" id="NMH66786.1"/>
    </source>
</evidence>
<evidence type="ECO:0000256" key="2">
    <source>
        <dbReference type="ARBA" id="ARBA00022801"/>
    </source>
</evidence>
<dbReference type="PANTHER" id="PTHR43309:SF3">
    <property type="entry name" value="5-OXOPROLINASE SUBUNIT C"/>
    <property type="match status" value="1"/>
</dbReference>
<dbReference type="SMART" id="SM00797">
    <property type="entry name" value="AHS2"/>
    <property type="match status" value="1"/>
</dbReference>
<dbReference type="EMBL" id="JAAXYH010000016">
    <property type="protein sequence ID" value="NMH66786.1"/>
    <property type="molecule type" value="Genomic_DNA"/>
</dbReference>
<evidence type="ECO:0000256" key="1">
    <source>
        <dbReference type="ARBA" id="ARBA00022741"/>
    </source>
</evidence>
<keyword evidence="2" id="KW-0378">Hydrolase</keyword>
<dbReference type="InterPro" id="IPR029000">
    <property type="entry name" value="Cyclophilin-like_dom_sf"/>
</dbReference>
<accession>A0A972JP36</accession>
<dbReference type="PANTHER" id="PTHR43309">
    <property type="entry name" value="5-OXOPROLINASE SUBUNIT C"/>
    <property type="match status" value="1"/>
</dbReference>